<evidence type="ECO:0000259" key="1">
    <source>
        <dbReference type="PROSITE" id="PS50994"/>
    </source>
</evidence>
<keyword evidence="3" id="KW-1185">Reference proteome</keyword>
<dbReference type="InterPro" id="IPR050951">
    <property type="entry name" value="Retrovirus_Pol_polyprotein"/>
</dbReference>
<comment type="caution">
    <text evidence="2">The sequence shown here is derived from an EMBL/GenBank/DDBJ whole genome shotgun (WGS) entry which is preliminary data.</text>
</comment>
<dbReference type="AlphaFoldDB" id="A0AAV1LXH7"/>
<dbReference type="InterPro" id="IPR036397">
    <property type="entry name" value="RNaseH_sf"/>
</dbReference>
<dbReference type="Gene3D" id="3.30.420.10">
    <property type="entry name" value="Ribonuclease H-like superfamily/Ribonuclease H"/>
    <property type="match status" value="1"/>
</dbReference>
<dbReference type="Proteomes" id="UP001314205">
    <property type="component" value="Unassembled WGS sequence"/>
</dbReference>
<dbReference type="InterPro" id="IPR012337">
    <property type="entry name" value="RNaseH-like_sf"/>
</dbReference>
<organism evidence="2 3">
    <name type="scientific">Parnassius mnemosyne</name>
    <name type="common">clouded apollo</name>
    <dbReference type="NCBI Taxonomy" id="213953"/>
    <lineage>
        <taxon>Eukaryota</taxon>
        <taxon>Metazoa</taxon>
        <taxon>Ecdysozoa</taxon>
        <taxon>Arthropoda</taxon>
        <taxon>Hexapoda</taxon>
        <taxon>Insecta</taxon>
        <taxon>Pterygota</taxon>
        <taxon>Neoptera</taxon>
        <taxon>Endopterygota</taxon>
        <taxon>Lepidoptera</taxon>
        <taxon>Glossata</taxon>
        <taxon>Ditrysia</taxon>
        <taxon>Papilionoidea</taxon>
        <taxon>Papilionidae</taxon>
        <taxon>Parnassiinae</taxon>
        <taxon>Parnassini</taxon>
        <taxon>Parnassius</taxon>
        <taxon>Driopa</taxon>
    </lineage>
</organism>
<proteinExistence type="predicted"/>
<accession>A0AAV1LXH7</accession>
<reference evidence="2 3" key="1">
    <citation type="submission" date="2023-11" db="EMBL/GenBank/DDBJ databases">
        <authorList>
            <person name="Hedman E."/>
            <person name="Englund M."/>
            <person name="Stromberg M."/>
            <person name="Nyberg Akerstrom W."/>
            <person name="Nylinder S."/>
            <person name="Jareborg N."/>
            <person name="Kallberg Y."/>
            <person name="Kronander E."/>
        </authorList>
    </citation>
    <scope>NUCLEOTIDE SEQUENCE [LARGE SCALE GENOMIC DNA]</scope>
</reference>
<dbReference type="EMBL" id="CAVLGL010000104">
    <property type="protein sequence ID" value="CAK1598894.1"/>
    <property type="molecule type" value="Genomic_DNA"/>
</dbReference>
<protein>
    <recommendedName>
        <fullName evidence="1">Integrase catalytic domain-containing protein</fullName>
    </recommendedName>
</protein>
<dbReference type="GO" id="GO:0015074">
    <property type="term" value="P:DNA integration"/>
    <property type="evidence" value="ECO:0007669"/>
    <property type="project" value="InterPro"/>
</dbReference>
<dbReference type="PANTHER" id="PTHR37984">
    <property type="entry name" value="PROTEIN CBG26694"/>
    <property type="match status" value="1"/>
</dbReference>
<sequence>MISKIFGNPKRIISDAGTCFTSCDFKQYCSNKNIRLHTVATGMPRSNGQVERFNKTILESLKTMGEHSTEDRWDQHIKELQQGLNITMHKTIKAVPSEVLLCYRLRTDSDMLAPELDGIRNVDVTELRKEVDRNIRNNAESQKERFKL</sequence>
<name>A0AAV1LXH7_9NEOP</name>
<dbReference type="GO" id="GO:0003676">
    <property type="term" value="F:nucleic acid binding"/>
    <property type="evidence" value="ECO:0007669"/>
    <property type="project" value="InterPro"/>
</dbReference>
<gene>
    <name evidence="2" type="ORF">PARMNEM_LOCUS17834</name>
</gene>
<dbReference type="InterPro" id="IPR001584">
    <property type="entry name" value="Integrase_cat-core"/>
</dbReference>
<dbReference type="SUPFAM" id="SSF53098">
    <property type="entry name" value="Ribonuclease H-like"/>
    <property type="match status" value="1"/>
</dbReference>
<dbReference type="PANTHER" id="PTHR37984:SF5">
    <property type="entry name" value="PROTEIN NYNRIN-LIKE"/>
    <property type="match status" value="1"/>
</dbReference>
<feature type="domain" description="Integrase catalytic" evidence="1">
    <location>
        <begin position="1"/>
        <end position="104"/>
    </location>
</feature>
<evidence type="ECO:0000313" key="2">
    <source>
        <dbReference type="EMBL" id="CAK1598894.1"/>
    </source>
</evidence>
<dbReference type="PROSITE" id="PS50994">
    <property type="entry name" value="INTEGRASE"/>
    <property type="match status" value="1"/>
</dbReference>
<evidence type="ECO:0000313" key="3">
    <source>
        <dbReference type="Proteomes" id="UP001314205"/>
    </source>
</evidence>